<accession>A0A0E9UT16</accession>
<dbReference type="AlphaFoldDB" id="A0A0E9UT16"/>
<dbReference type="EMBL" id="GBXM01039620">
    <property type="protein sequence ID" value="JAH68957.1"/>
    <property type="molecule type" value="Transcribed_RNA"/>
</dbReference>
<name>A0A0E9UT16_ANGAN</name>
<evidence type="ECO:0000313" key="1">
    <source>
        <dbReference type="EMBL" id="JAH68957.1"/>
    </source>
</evidence>
<reference evidence="1" key="1">
    <citation type="submission" date="2014-11" db="EMBL/GenBank/DDBJ databases">
        <authorList>
            <person name="Amaro Gonzalez C."/>
        </authorList>
    </citation>
    <scope>NUCLEOTIDE SEQUENCE</scope>
</reference>
<organism evidence="1">
    <name type="scientific">Anguilla anguilla</name>
    <name type="common">European freshwater eel</name>
    <name type="synonym">Muraena anguilla</name>
    <dbReference type="NCBI Taxonomy" id="7936"/>
    <lineage>
        <taxon>Eukaryota</taxon>
        <taxon>Metazoa</taxon>
        <taxon>Chordata</taxon>
        <taxon>Craniata</taxon>
        <taxon>Vertebrata</taxon>
        <taxon>Euteleostomi</taxon>
        <taxon>Actinopterygii</taxon>
        <taxon>Neopterygii</taxon>
        <taxon>Teleostei</taxon>
        <taxon>Anguilliformes</taxon>
        <taxon>Anguillidae</taxon>
        <taxon>Anguilla</taxon>
    </lineage>
</organism>
<protein>
    <submittedName>
        <fullName evidence="1">Uncharacterized protein</fullName>
    </submittedName>
</protein>
<proteinExistence type="predicted"/>
<sequence length="34" mass="4412">MEKRLLHWPLDYITSYTCYRDHPQLYEQEHIRYI</sequence>
<reference evidence="1" key="2">
    <citation type="journal article" date="2015" name="Fish Shellfish Immunol.">
        <title>Early steps in the European eel (Anguilla anguilla)-Vibrio vulnificus interaction in the gills: Role of the RtxA13 toxin.</title>
        <authorList>
            <person name="Callol A."/>
            <person name="Pajuelo D."/>
            <person name="Ebbesson L."/>
            <person name="Teles M."/>
            <person name="MacKenzie S."/>
            <person name="Amaro C."/>
        </authorList>
    </citation>
    <scope>NUCLEOTIDE SEQUENCE</scope>
</reference>